<accession>A0A3S5A7G8</accession>
<dbReference type="Proteomes" id="UP000784294">
    <property type="component" value="Unassembled WGS sequence"/>
</dbReference>
<comment type="caution">
    <text evidence="1">The sequence shown here is derived from an EMBL/GenBank/DDBJ whole genome shotgun (WGS) entry which is preliminary data.</text>
</comment>
<sequence>MACADLLQTDANMSPSGVSQTADQNGSCFQHLHKGALTLPQLEAAVVDVDPTGPLADLVICLLSAIRRLEVFT</sequence>
<gene>
    <name evidence="1" type="ORF">PXEA_LOCUS2527</name>
</gene>
<dbReference type="AlphaFoldDB" id="A0A3S5A7G8"/>
<name>A0A3S5A7G8_9PLAT</name>
<keyword evidence="2" id="KW-1185">Reference proteome</keyword>
<organism evidence="1 2">
    <name type="scientific">Protopolystoma xenopodis</name>
    <dbReference type="NCBI Taxonomy" id="117903"/>
    <lineage>
        <taxon>Eukaryota</taxon>
        <taxon>Metazoa</taxon>
        <taxon>Spiralia</taxon>
        <taxon>Lophotrochozoa</taxon>
        <taxon>Platyhelminthes</taxon>
        <taxon>Monogenea</taxon>
        <taxon>Polyopisthocotylea</taxon>
        <taxon>Polystomatidea</taxon>
        <taxon>Polystomatidae</taxon>
        <taxon>Protopolystoma</taxon>
    </lineage>
</organism>
<evidence type="ECO:0000313" key="2">
    <source>
        <dbReference type="Proteomes" id="UP000784294"/>
    </source>
</evidence>
<dbReference type="EMBL" id="CAAALY010005416">
    <property type="protein sequence ID" value="VEL09087.1"/>
    <property type="molecule type" value="Genomic_DNA"/>
</dbReference>
<evidence type="ECO:0000313" key="1">
    <source>
        <dbReference type="EMBL" id="VEL09087.1"/>
    </source>
</evidence>
<proteinExistence type="predicted"/>
<reference evidence="1" key="1">
    <citation type="submission" date="2018-11" db="EMBL/GenBank/DDBJ databases">
        <authorList>
            <consortium name="Pathogen Informatics"/>
        </authorList>
    </citation>
    <scope>NUCLEOTIDE SEQUENCE</scope>
</reference>
<protein>
    <submittedName>
        <fullName evidence="1">Uncharacterized protein</fullName>
    </submittedName>
</protein>